<organism evidence="3 4">
    <name type="scientific">Clostridium omnivorum</name>
    <dbReference type="NCBI Taxonomy" id="1604902"/>
    <lineage>
        <taxon>Bacteria</taxon>
        <taxon>Bacillati</taxon>
        <taxon>Bacillota</taxon>
        <taxon>Clostridia</taxon>
        <taxon>Eubacteriales</taxon>
        <taxon>Clostridiaceae</taxon>
        <taxon>Clostridium</taxon>
    </lineage>
</organism>
<dbReference type="PANTHER" id="PTHR43016">
    <property type="entry name" value="PRESEQUENCE PROTEASE"/>
    <property type="match status" value="1"/>
</dbReference>
<dbReference type="RefSeq" id="WP_264850212.1">
    <property type="nucleotide sequence ID" value="NZ_BRXR01000001.1"/>
</dbReference>
<proteinExistence type="predicted"/>
<dbReference type="Pfam" id="PF05193">
    <property type="entry name" value="Peptidase_M16_C"/>
    <property type="match status" value="1"/>
</dbReference>
<evidence type="ECO:0000256" key="1">
    <source>
        <dbReference type="SAM" id="Coils"/>
    </source>
</evidence>
<dbReference type="InterPro" id="IPR013578">
    <property type="entry name" value="Peptidase_M16C_assoc"/>
</dbReference>
<keyword evidence="4" id="KW-1185">Reference proteome</keyword>
<evidence type="ECO:0000313" key="4">
    <source>
        <dbReference type="Proteomes" id="UP001208567"/>
    </source>
</evidence>
<feature type="coiled-coil region" evidence="1">
    <location>
        <begin position="466"/>
        <end position="493"/>
    </location>
</feature>
<evidence type="ECO:0000259" key="2">
    <source>
        <dbReference type="SMART" id="SM01264"/>
    </source>
</evidence>
<dbReference type="InterPro" id="IPR011249">
    <property type="entry name" value="Metalloenz_LuxS/M16"/>
</dbReference>
<feature type="domain" description="Peptidase M16C associated" evidence="2">
    <location>
        <begin position="462"/>
        <end position="713"/>
    </location>
</feature>
<protein>
    <submittedName>
        <fullName evidence="3">Peptidase</fullName>
    </submittedName>
</protein>
<dbReference type="SMART" id="SM01264">
    <property type="entry name" value="M16C_associated"/>
    <property type="match status" value="1"/>
</dbReference>
<dbReference type="EMBL" id="BRXR01000001">
    <property type="protein sequence ID" value="GLC30937.1"/>
    <property type="molecule type" value="Genomic_DNA"/>
</dbReference>
<dbReference type="Pfam" id="PF00675">
    <property type="entry name" value="Peptidase_M16"/>
    <property type="match status" value="1"/>
</dbReference>
<dbReference type="Pfam" id="PF08367">
    <property type="entry name" value="M16C_assoc"/>
    <property type="match status" value="1"/>
</dbReference>
<dbReference type="InterPro" id="IPR011765">
    <property type="entry name" value="Pept_M16_N"/>
</dbReference>
<dbReference type="Pfam" id="PF22516">
    <property type="entry name" value="PreP_C"/>
    <property type="match status" value="1"/>
</dbReference>
<evidence type="ECO:0000313" key="3">
    <source>
        <dbReference type="EMBL" id="GLC30937.1"/>
    </source>
</evidence>
<accession>A0ABQ5N6X0</accession>
<reference evidence="3 4" key="1">
    <citation type="journal article" date="2024" name="Int. J. Syst. Evol. Microbiol.">
        <title>Clostridium omnivorum sp. nov., isolated from anoxic soil under the treatment of reductive soil disinfestation.</title>
        <authorList>
            <person name="Ueki A."/>
            <person name="Tonouchi A."/>
            <person name="Kaku N."/>
            <person name="Honma S."/>
            <person name="Ueki K."/>
        </authorList>
    </citation>
    <scope>NUCLEOTIDE SEQUENCE [LARGE SCALE GENOMIC DNA]</scope>
    <source>
        <strain evidence="3 4">E14</strain>
    </source>
</reference>
<comment type="caution">
    <text evidence="3">The sequence shown here is derived from an EMBL/GenBank/DDBJ whole genome shotgun (WGS) entry which is preliminary data.</text>
</comment>
<sequence length="974" mass="111556">MDINKVYHGFKLLEERPLKELNSIGRIFEHEKSGARLFHLENQDDNKVFSISFRTPPNDSTGVPHILEHSVLCGSKKFPVKEPFVELIKGSMNTFLNAMTYPDKTMYPVASRNDKDFLNLMDVYLDAVLHPNIYKYPEIMMQEGWHYELEDKNSELTYKGVVYNEMKGALSSPDSLMMRKVQESLFPDTPYYFESGGDPDFIPDLTQEKFVEFHKKYYHPSNSYIYLYGNMDLLKHLEFIDKNYLSEFDRISVDSKIAEQPAFKEEKRLVVEYPISPSEKEQDKTFLSLNFAVGSATDAETALAFEILEHLLLETPAAPLKKALVEADLGKDVFGYYDDSALQPTFSVVVKNSNEDKEEQFKKVVLDTIEKLVKDGIKKDLIESSINIKEFQLRESEFDGYPKGLIYNIQAMNSWLYDANPTLHLEYSDKLAAVKTALTTNYFEALLKKYVLDNNHRSVLIVKPKKGLAEKMAEELKTKLNKYKDSLSDSELQKIIENTKKLRERQTSVDSPEDLAKIPLLSLDDLNKKAEQLPLVEKAEKGVKVLHHPIFTGGIAYLNLYFDTTVIPKEKLPYLTILAKVLGKLNTNSHNYEELSNLINIHTGGIRYSGSDTYSKAGSADIFYPKFTVRAKSLVDKLPKLSELICEILGSTVYNDKKRLKEIIQEFRSRLEARMFDRGHLVAAKRVCSYFSQKAKYDELLNGLSFYEFILDLENNFDAKAEEIIDNLENISELVFNKNNLMVGITLDDKEYAAFSDNLNILTGCLNSDEVKSYEYDLELNKLNEGLMTSAKVQYVAKGYNFKKLGYEYNGSMQVLKTIAGLDYLWNKVRVLGGAYGSFARFEWSGNLVLSSYRDPNLAETLKVYDELPDYLRSFEADERELTKYVIGTVSELDYPLTPYMKGETADEYYIRGISQEDVQKERDQIINTKVSDIKGFADLVSKSMEQNCLCALGNEDKLKANKDIFGSIKNIFE</sequence>
<dbReference type="SUPFAM" id="SSF63411">
    <property type="entry name" value="LuxS/MPP-like metallohydrolase"/>
    <property type="match status" value="4"/>
</dbReference>
<name>A0ABQ5N6X0_9CLOT</name>
<dbReference type="InterPro" id="IPR007863">
    <property type="entry name" value="Peptidase_M16_C"/>
</dbReference>
<dbReference type="PANTHER" id="PTHR43016:SF13">
    <property type="entry name" value="PRESEQUENCE PROTEASE, MITOCHONDRIAL"/>
    <property type="match status" value="1"/>
</dbReference>
<dbReference type="Proteomes" id="UP001208567">
    <property type="component" value="Unassembled WGS sequence"/>
</dbReference>
<keyword evidence="1" id="KW-0175">Coiled coil</keyword>
<dbReference type="InterPro" id="IPR055130">
    <property type="entry name" value="PreP_C"/>
</dbReference>
<dbReference type="Gene3D" id="3.30.830.10">
    <property type="entry name" value="Metalloenzyme, LuxS/M16 peptidase-like"/>
    <property type="match status" value="4"/>
</dbReference>
<gene>
    <name evidence="3" type="ORF">bsdE14_23470</name>
</gene>